<dbReference type="AlphaFoldDB" id="A0A6H5IZ64"/>
<dbReference type="EMBL" id="CADCXV010001096">
    <property type="protein sequence ID" value="CAB0041181.1"/>
    <property type="molecule type" value="Genomic_DNA"/>
</dbReference>
<feature type="region of interest" description="Disordered" evidence="4">
    <location>
        <begin position="846"/>
        <end position="867"/>
    </location>
</feature>
<sequence length="916" mass="105147">MEGVPVDTTHTHTQKSVEEGPMIVSISKATHARRPLGASTIPTLLLVPPNNHRTATIGFADDCFGASIIHTAQRERERERERQKDKSLSLSLSLKGPLYKTIGECAAARNDDELFMTQHDEYSIDVSDNQRLDGAYYSIEARDTLVSKKDVEFEGVPCSLCIHAKLTRHSCSSARQPLERCVIFGAILYELLENKERKSYVQAREHSKALQGAFSLLRASAATATSAAAYALELRQQQFKNLENTVVVASPRNLLPFYRRERVALTNSSSSSALYIQGTERRNFNARPCPASVSVTQLKLKYFCVKLCKKMDSYNVLFNKSINQQKLETLWKLRGNINWNIEDERVEFFRQLDLLIKGWDGPLPDLGDIFEWRGEVEYLLSDCIKIMRDNYYQAKRFIDFVIATGYKDEPLVDKDGKPRLRRTTPVHLAARRWFVNRDQIIRELFKIYQANYIDECGQTHFHVACGYGFDDIVEKFLNLGQDPNCVTEKTGDSPLHLALPYFNESLVQLLLRRGAYPNLANAQGLTPLHILCARDDVDIDLLETFFEICDDEHQTLQVNAQDKLGNTPLCTTLKSKNEKVAEFLLRRGSDPNLADESGSTALHIICKSNRFFHNEQLLSKMFFKIIDENQQAVHIDAKDNLGRTPLQWAVANVMPHAVDVLLKRGADLSNFTFPTTNYFAKRYDCSYDVSFYGRFIYTSKTLAIVERLEDAGFELDQDVAPRIAKFFAKHKMFQKKDLEKSWLDHEKFASRAKKITIKKNLSLYELIQLEPEEAVKLVTPQDYAKLATSRKCVNISEQYREVCDENLCEKVARGFFRRLALYPFWEKVIWNNRTRKYLPHWQSKKKKIKTIDRPRARATGSKKRSRSRNIATRLELFSENRASTAIKNLNQAKPSQVCIRLVETWAPALPSLYVQY</sequence>
<dbReference type="InterPro" id="IPR036770">
    <property type="entry name" value="Ankyrin_rpt-contain_sf"/>
</dbReference>
<dbReference type="Proteomes" id="UP000479190">
    <property type="component" value="Unassembled WGS sequence"/>
</dbReference>
<evidence type="ECO:0000313" key="6">
    <source>
        <dbReference type="Proteomes" id="UP000479190"/>
    </source>
</evidence>
<evidence type="ECO:0000256" key="2">
    <source>
        <dbReference type="ARBA" id="ARBA00023043"/>
    </source>
</evidence>
<reference evidence="5 6" key="1">
    <citation type="submission" date="2020-02" db="EMBL/GenBank/DDBJ databases">
        <authorList>
            <person name="Ferguson B K."/>
        </authorList>
    </citation>
    <scope>NUCLEOTIDE SEQUENCE [LARGE SCALE GENOMIC DNA]</scope>
</reference>
<feature type="repeat" description="ANK" evidence="3">
    <location>
        <begin position="490"/>
        <end position="522"/>
    </location>
</feature>
<dbReference type="GO" id="GO:0005737">
    <property type="term" value="C:cytoplasm"/>
    <property type="evidence" value="ECO:0007669"/>
    <property type="project" value="TreeGrafter"/>
</dbReference>
<keyword evidence="6" id="KW-1185">Reference proteome</keyword>
<gene>
    <name evidence="5" type="ORF">TBRA_LOCUS12858</name>
</gene>
<keyword evidence="2 3" id="KW-0040">ANK repeat</keyword>
<dbReference type="Gene3D" id="1.25.40.20">
    <property type="entry name" value="Ankyrin repeat-containing domain"/>
    <property type="match status" value="2"/>
</dbReference>
<dbReference type="SMART" id="SM00248">
    <property type="entry name" value="ANK"/>
    <property type="match status" value="7"/>
</dbReference>
<name>A0A6H5IZ64_9HYME</name>
<accession>A0A6H5IZ64</accession>
<organism evidence="5 6">
    <name type="scientific">Trichogramma brassicae</name>
    <dbReference type="NCBI Taxonomy" id="86971"/>
    <lineage>
        <taxon>Eukaryota</taxon>
        <taxon>Metazoa</taxon>
        <taxon>Ecdysozoa</taxon>
        <taxon>Arthropoda</taxon>
        <taxon>Hexapoda</taxon>
        <taxon>Insecta</taxon>
        <taxon>Pterygota</taxon>
        <taxon>Neoptera</taxon>
        <taxon>Endopterygota</taxon>
        <taxon>Hymenoptera</taxon>
        <taxon>Apocrita</taxon>
        <taxon>Proctotrupomorpha</taxon>
        <taxon>Chalcidoidea</taxon>
        <taxon>Trichogrammatidae</taxon>
        <taxon>Trichogramma</taxon>
    </lineage>
</organism>
<evidence type="ECO:0000313" key="5">
    <source>
        <dbReference type="EMBL" id="CAB0041181.1"/>
    </source>
</evidence>
<feature type="repeat" description="ANK" evidence="3">
    <location>
        <begin position="641"/>
        <end position="673"/>
    </location>
</feature>
<dbReference type="PANTHER" id="PTHR24198">
    <property type="entry name" value="ANKYRIN REPEAT AND PROTEIN KINASE DOMAIN-CONTAINING PROTEIN"/>
    <property type="match status" value="1"/>
</dbReference>
<evidence type="ECO:0000256" key="1">
    <source>
        <dbReference type="ARBA" id="ARBA00022737"/>
    </source>
</evidence>
<keyword evidence="1" id="KW-0677">Repeat</keyword>
<dbReference type="PROSITE" id="PS50088">
    <property type="entry name" value="ANK_REPEAT"/>
    <property type="match status" value="3"/>
</dbReference>
<evidence type="ECO:0000256" key="3">
    <source>
        <dbReference type="PROSITE-ProRule" id="PRU00023"/>
    </source>
</evidence>
<feature type="repeat" description="ANK" evidence="3">
    <location>
        <begin position="564"/>
        <end position="596"/>
    </location>
</feature>
<dbReference type="OrthoDB" id="5314041at2759"/>
<evidence type="ECO:0000256" key="4">
    <source>
        <dbReference type="SAM" id="MobiDB-lite"/>
    </source>
</evidence>
<dbReference type="InterPro" id="IPR002110">
    <property type="entry name" value="Ankyrin_rpt"/>
</dbReference>
<dbReference type="PANTHER" id="PTHR24198:SF165">
    <property type="entry name" value="ANKYRIN REPEAT-CONTAINING PROTEIN-RELATED"/>
    <property type="match status" value="1"/>
</dbReference>
<dbReference type="SUPFAM" id="SSF48403">
    <property type="entry name" value="Ankyrin repeat"/>
    <property type="match status" value="1"/>
</dbReference>
<dbReference type="Pfam" id="PF12796">
    <property type="entry name" value="Ank_2"/>
    <property type="match status" value="2"/>
</dbReference>
<proteinExistence type="predicted"/>
<protein>
    <submittedName>
        <fullName evidence="5">Uncharacterized protein</fullName>
    </submittedName>
</protein>
<dbReference type="PROSITE" id="PS50297">
    <property type="entry name" value="ANK_REP_REGION"/>
    <property type="match status" value="3"/>
</dbReference>